<protein>
    <submittedName>
        <fullName evidence="3">Uncharacterized protein</fullName>
    </submittedName>
</protein>
<sequence length="149" mass="16686">MAQFLFLVFSAVSGVFLFCFLSLRVLAIMSLLIVVALLLILRLNDYSLWVGFWLTVEFLITSQMSYMLCLVLLTVLAPDDLDEAAVAPMRTRPVSRGRRAVAVRRAGAAHRTAETKDGPAEGRLDLRAEAHDCAGDRRHRSRDNRAHRS</sequence>
<feature type="transmembrane region" description="Helical" evidence="2">
    <location>
        <begin position="46"/>
        <end position="73"/>
    </location>
</feature>
<evidence type="ECO:0000256" key="2">
    <source>
        <dbReference type="SAM" id="Phobius"/>
    </source>
</evidence>
<feature type="region of interest" description="Disordered" evidence="1">
    <location>
        <begin position="105"/>
        <end position="149"/>
    </location>
</feature>
<name>A0AAU7X5D8_9HYPH</name>
<keyword evidence="2" id="KW-1133">Transmembrane helix</keyword>
<accession>A0AAU7X5D8</accession>
<dbReference type="EMBL" id="CP158568">
    <property type="protein sequence ID" value="XBY42805.1"/>
    <property type="molecule type" value="Genomic_DNA"/>
</dbReference>
<dbReference type="AlphaFoldDB" id="A0AAU7X5D8"/>
<evidence type="ECO:0000256" key="1">
    <source>
        <dbReference type="SAM" id="MobiDB-lite"/>
    </source>
</evidence>
<gene>
    <name evidence="3" type="ORF">ABS361_11795</name>
</gene>
<keyword evidence="2" id="KW-0812">Transmembrane</keyword>
<reference evidence="3" key="1">
    <citation type="submission" date="2024-06" db="EMBL/GenBank/DDBJ databases">
        <title>Methylostella associata gen. nov., sp. nov., a novel Ancalomicrobiaceae-affiliated facultatively methylotrophic bacteria that feed on methanotrophs of the genus Methylococcus.</title>
        <authorList>
            <person name="Saltykova V."/>
            <person name="Danilova O.V."/>
            <person name="Oshkin I.Y."/>
            <person name="Belova S.E."/>
            <person name="Pimenov N.V."/>
            <person name="Dedysh S.N."/>
        </authorList>
    </citation>
    <scope>NUCLEOTIDE SEQUENCE</scope>
    <source>
        <strain evidence="3">S20</strain>
    </source>
</reference>
<organism evidence="3">
    <name type="scientific">Methyloraptor flagellatus</name>
    <dbReference type="NCBI Taxonomy" id="3162530"/>
    <lineage>
        <taxon>Bacteria</taxon>
        <taxon>Pseudomonadati</taxon>
        <taxon>Pseudomonadota</taxon>
        <taxon>Alphaproteobacteria</taxon>
        <taxon>Hyphomicrobiales</taxon>
        <taxon>Ancalomicrobiaceae</taxon>
        <taxon>Methyloraptor</taxon>
    </lineage>
</organism>
<keyword evidence="2" id="KW-0472">Membrane</keyword>
<proteinExistence type="predicted"/>
<feature type="compositionally biased region" description="Basic and acidic residues" evidence="1">
    <location>
        <begin position="111"/>
        <end position="136"/>
    </location>
</feature>
<feature type="transmembrane region" description="Helical" evidence="2">
    <location>
        <begin position="7"/>
        <end position="40"/>
    </location>
</feature>
<dbReference type="KEGG" id="mflg:ABS361_11795"/>
<dbReference type="RefSeq" id="WP_407047907.1">
    <property type="nucleotide sequence ID" value="NZ_CP158568.1"/>
</dbReference>
<evidence type="ECO:0000313" key="3">
    <source>
        <dbReference type="EMBL" id="XBY42805.1"/>
    </source>
</evidence>